<protein>
    <submittedName>
        <fullName evidence="9">Neuroglobin-like</fullName>
    </submittedName>
</protein>
<evidence type="ECO:0000313" key="8">
    <source>
        <dbReference type="Proteomes" id="UP000695022"/>
    </source>
</evidence>
<dbReference type="RefSeq" id="XP_014676299.1">
    <property type="nucleotide sequence ID" value="XM_014820813.1"/>
</dbReference>
<dbReference type="SUPFAM" id="SSF46458">
    <property type="entry name" value="Globin-like"/>
    <property type="match status" value="1"/>
</dbReference>
<dbReference type="InterPro" id="IPR009050">
    <property type="entry name" value="Globin-like_sf"/>
</dbReference>
<name>A0ABM1EVS8_PRICU</name>
<dbReference type="PANTHER" id="PTHR46458:SF1">
    <property type="entry name" value="GEO09476P1"/>
    <property type="match status" value="1"/>
</dbReference>
<dbReference type="InterPro" id="IPR050532">
    <property type="entry name" value="Globin-like_OT"/>
</dbReference>
<evidence type="ECO:0000313" key="9">
    <source>
        <dbReference type="RefSeq" id="XP_014676299.1"/>
    </source>
</evidence>
<dbReference type="InterPro" id="IPR000971">
    <property type="entry name" value="Globin"/>
</dbReference>
<evidence type="ECO:0000256" key="2">
    <source>
        <dbReference type="ARBA" id="ARBA00022617"/>
    </source>
</evidence>
<keyword evidence="5" id="KW-0408">Iron</keyword>
<dbReference type="Proteomes" id="UP000695022">
    <property type="component" value="Unplaced"/>
</dbReference>
<dbReference type="GeneID" id="106816235"/>
<feature type="domain" description="Globin" evidence="7">
    <location>
        <begin position="23"/>
        <end position="175"/>
    </location>
</feature>
<evidence type="ECO:0000256" key="1">
    <source>
        <dbReference type="ARBA" id="ARBA00022448"/>
    </source>
</evidence>
<keyword evidence="1 6" id="KW-0813">Transport</keyword>
<dbReference type="InterPro" id="IPR044399">
    <property type="entry name" value="Mb-like_M"/>
</dbReference>
<keyword evidence="4" id="KW-0479">Metal-binding</keyword>
<proteinExistence type="inferred from homology"/>
<evidence type="ECO:0000256" key="3">
    <source>
        <dbReference type="ARBA" id="ARBA00022621"/>
    </source>
</evidence>
<evidence type="ECO:0000256" key="6">
    <source>
        <dbReference type="RuleBase" id="RU000356"/>
    </source>
</evidence>
<dbReference type="CDD" id="cd01040">
    <property type="entry name" value="Mb-like"/>
    <property type="match status" value="1"/>
</dbReference>
<keyword evidence="2 6" id="KW-0349">Heme</keyword>
<accession>A0ABM1EVS8</accession>
<sequence length="184" mass="21214">MGGTCSSAAEAPVTETDKRVCCVVTEQERRLLRKTWRYMTNQYDLMELGCEVFLMIFELNPEAKKMFPCRDVEGEELLTNHDFKGHASRFMQAVGAAIDHLDDLQLELEPLLCTLGRTHANYRNRGFVPHFFDEFTAAMIQTWQKKLGRKFTPDVRAAWLTMLSFVAAAMKSGYNEYSAQYSRY</sequence>
<evidence type="ECO:0000256" key="5">
    <source>
        <dbReference type="ARBA" id="ARBA00023004"/>
    </source>
</evidence>
<dbReference type="Pfam" id="PF00042">
    <property type="entry name" value="Globin"/>
    <property type="match status" value="1"/>
</dbReference>
<dbReference type="PANTHER" id="PTHR46458">
    <property type="entry name" value="BLR2807 PROTEIN"/>
    <property type="match status" value="1"/>
</dbReference>
<keyword evidence="3 6" id="KW-0561">Oxygen transport</keyword>
<reference evidence="9" key="1">
    <citation type="submission" date="2025-08" db="UniProtKB">
        <authorList>
            <consortium name="RefSeq"/>
        </authorList>
    </citation>
    <scope>IDENTIFICATION</scope>
</reference>
<dbReference type="PROSITE" id="PS01033">
    <property type="entry name" value="GLOBIN"/>
    <property type="match status" value="1"/>
</dbReference>
<gene>
    <name evidence="9" type="primary">LOC106816235</name>
</gene>
<organism evidence="8 9">
    <name type="scientific">Priapulus caudatus</name>
    <name type="common">Priapulid worm</name>
    <dbReference type="NCBI Taxonomy" id="37621"/>
    <lineage>
        <taxon>Eukaryota</taxon>
        <taxon>Metazoa</taxon>
        <taxon>Ecdysozoa</taxon>
        <taxon>Scalidophora</taxon>
        <taxon>Priapulida</taxon>
        <taxon>Priapulimorpha</taxon>
        <taxon>Priapulimorphida</taxon>
        <taxon>Priapulidae</taxon>
        <taxon>Priapulus</taxon>
    </lineage>
</organism>
<evidence type="ECO:0000259" key="7">
    <source>
        <dbReference type="PROSITE" id="PS01033"/>
    </source>
</evidence>
<dbReference type="Gene3D" id="1.10.490.10">
    <property type="entry name" value="Globins"/>
    <property type="match status" value="1"/>
</dbReference>
<comment type="similarity">
    <text evidence="6">Belongs to the globin family.</text>
</comment>
<evidence type="ECO:0000256" key="4">
    <source>
        <dbReference type="ARBA" id="ARBA00022723"/>
    </source>
</evidence>
<keyword evidence="8" id="KW-1185">Reference proteome</keyword>
<dbReference type="InterPro" id="IPR012292">
    <property type="entry name" value="Globin/Proto"/>
</dbReference>